<dbReference type="Pfam" id="PF00812">
    <property type="entry name" value="Ephrin"/>
    <property type="match status" value="2"/>
</dbReference>
<organism evidence="10 11">
    <name type="scientific">Porites lobata</name>
    <dbReference type="NCBI Taxonomy" id="104759"/>
    <lineage>
        <taxon>Eukaryota</taxon>
        <taxon>Metazoa</taxon>
        <taxon>Cnidaria</taxon>
        <taxon>Anthozoa</taxon>
        <taxon>Hexacorallia</taxon>
        <taxon>Scleractinia</taxon>
        <taxon>Fungiina</taxon>
        <taxon>Poritidae</taxon>
        <taxon>Porites</taxon>
    </lineage>
</organism>
<dbReference type="Gene3D" id="2.60.40.420">
    <property type="entry name" value="Cupredoxins - blue copper proteins"/>
    <property type="match status" value="2"/>
</dbReference>
<evidence type="ECO:0000259" key="9">
    <source>
        <dbReference type="PROSITE" id="PS51551"/>
    </source>
</evidence>
<evidence type="ECO:0000256" key="3">
    <source>
        <dbReference type="ARBA" id="ARBA00023136"/>
    </source>
</evidence>
<keyword evidence="4" id="KW-1015">Disulfide bond</keyword>
<sequence length="456" mass="50606">MRKVLLSIFGLFINMVCVSSSSIYCSIFWHPQNPLFRNKSQSCSTGYMTLKVRLQSKVIFICPNTATVLQKTLTAPQSATMYENLWITYDRSVFDQCNTSLSNTSNLLFQCNDPTALKYFPVVFAEFTADPKSLKFKDGKKYYFIGTSDGTQTHLNDLSGGHCNDTKTGIFMKIEVYVCKKSNLTHTDEDCPEEDVGVLKCRDNPTPTTALPTTVLPTTTTSSSSSFMSSVMPPTRITTQAPFTQAAHTSTASTVEVSSVSEQNSVTESTNTTSTELASNLGKHSMREDLLINISFRDKSQSCSTGYMTLKVRLQSKVFFICPNTATVLEKSLTAPQSATMYENLWIAYDRSVFDQCNTSLSNTSKLLFSCNDPTALKYFPVVFAEFTADPNSLKFKDGKKYYFIGTSDGTQAHLNDLSGGHCNDTKNGIFMKSEVYVCKKSNLTYTGNVQLLQCN</sequence>
<feature type="region of interest" description="Disordered" evidence="7">
    <location>
        <begin position="255"/>
        <end position="280"/>
    </location>
</feature>
<keyword evidence="11" id="KW-1185">Reference proteome</keyword>
<keyword evidence="3" id="KW-0472">Membrane</keyword>
<comment type="caution">
    <text evidence="10">The sequence shown here is derived from an EMBL/GenBank/DDBJ whole genome shotgun (WGS) entry which is preliminary data.</text>
</comment>
<dbReference type="InterPro" id="IPR001799">
    <property type="entry name" value="Ephrin_RBD"/>
</dbReference>
<evidence type="ECO:0000256" key="7">
    <source>
        <dbReference type="SAM" id="MobiDB-lite"/>
    </source>
</evidence>
<evidence type="ECO:0000256" key="8">
    <source>
        <dbReference type="SAM" id="SignalP"/>
    </source>
</evidence>
<keyword evidence="5" id="KW-0325">Glycoprotein</keyword>
<evidence type="ECO:0000256" key="2">
    <source>
        <dbReference type="ARBA" id="ARBA00022729"/>
    </source>
</evidence>
<evidence type="ECO:0000256" key="4">
    <source>
        <dbReference type="ARBA" id="ARBA00023157"/>
    </source>
</evidence>
<evidence type="ECO:0000313" key="11">
    <source>
        <dbReference type="Proteomes" id="UP001159405"/>
    </source>
</evidence>
<evidence type="ECO:0000313" key="10">
    <source>
        <dbReference type="EMBL" id="CAH3172165.1"/>
    </source>
</evidence>
<protein>
    <recommendedName>
        <fullName evidence="9">Ephrin RBD domain-containing protein</fullName>
    </recommendedName>
</protein>
<dbReference type="PANTHER" id="PTHR11304:SF29">
    <property type="entry name" value="EPHRIN"/>
    <property type="match status" value="1"/>
</dbReference>
<evidence type="ECO:0000256" key="6">
    <source>
        <dbReference type="PROSITE-ProRule" id="PRU00884"/>
    </source>
</evidence>
<dbReference type="PROSITE" id="PS51551">
    <property type="entry name" value="EPHRIN_RBD_2"/>
    <property type="match status" value="2"/>
</dbReference>
<evidence type="ECO:0000256" key="1">
    <source>
        <dbReference type="ARBA" id="ARBA00004370"/>
    </source>
</evidence>
<dbReference type="PANTHER" id="PTHR11304">
    <property type="entry name" value="EPHRIN"/>
    <property type="match status" value="1"/>
</dbReference>
<feature type="domain" description="Ephrin RBD" evidence="9">
    <location>
        <begin position="22"/>
        <end position="174"/>
    </location>
</feature>
<reference evidence="10 11" key="1">
    <citation type="submission" date="2022-05" db="EMBL/GenBank/DDBJ databases">
        <authorList>
            <consortium name="Genoscope - CEA"/>
            <person name="William W."/>
        </authorList>
    </citation>
    <scope>NUCLEOTIDE SEQUENCE [LARGE SCALE GENOMIC DNA]</scope>
</reference>
<dbReference type="SUPFAM" id="SSF49503">
    <property type="entry name" value="Cupredoxins"/>
    <property type="match status" value="2"/>
</dbReference>
<gene>
    <name evidence="10" type="ORF">PLOB_00012743</name>
</gene>
<comment type="caution">
    <text evidence="6">Lacks conserved residue(s) required for the propagation of feature annotation.</text>
</comment>
<feature type="domain" description="Ephrin RBD" evidence="9">
    <location>
        <begin position="285"/>
        <end position="434"/>
    </location>
</feature>
<feature type="chain" id="PRO_5046573647" description="Ephrin RBD domain-containing protein" evidence="8">
    <location>
        <begin position="21"/>
        <end position="456"/>
    </location>
</feature>
<name>A0ABN8QZG6_9CNID</name>
<comment type="subcellular location">
    <subcellularLocation>
        <location evidence="1">Membrane</location>
    </subcellularLocation>
</comment>
<proteinExistence type="inferred from homology"/>
<keyword evidence="2 8" id="KW-0732">Signal</keyword>
<dbReference type="InterPro" id="IPR008972">
    <property type="entry name" value="Cupredoxin"/>
</dbReference>
<dbReference type="InterPro" id="IPR031328">
    <property type="entry name" value="Ephrin"/>
</dbReference>
<feature type="signal peptide" evidence="8">
    <location>
        <begin position="1"/>
        <end position="20"/>
    </location>
</feature>
<evidence type="ECO:0000256" key="5">
    <source>
        <dbReference type="ARBA" id="ARBA00023180"/>
    </source>
</evidence>
<dbReference type="Proteomes" id="UP001159405">
    <property type="component" value="Unassembled WGS sequence"/>
</dbReference>
<accession>A0ABN8QZG6</accession>
<dbReference type="EMBL" id="CALNXK010000170">
    <property type="protein sequence ID" value="CAH3172165.1"/>
    <property type="molecule type" value="Genomic_DNA"/>
</dbReference>
<comment type="similarity">
    <text evidence="6">Belongs to the ephrin family.</text>
</comment>